<proteinExistence type="predicted"/>
<protein>
    <submittedName>
        <fullName evidence="1">mRNA interferase HigB</fullName>
        <ecNumber evidence="1">3.1.-.-</ecNumber>
    </submittedName>
</protein>
<sequence length="55" mass="6460">MFNTVDAVGNDRYVFNIRGNTYRLVAMIFFDFRTVYVRFIGTHAAYDKLKDCSQV</sequence>
<evidence type="ECO:0000313" key="2">
    <source>
        <dbReference type="Proteomes" id="UP000218263"/>
    </source>
</evidence>
<dbReference type="AlphaFoldDB" id="A0A110B1M0"/>
<keyword evidence="1" id="KW-0378">Hydrolase</keyword>
<dbReference type="Proteomes" id="UP000218263">
    <property type="component" value="Chromosome"/>
</dbReference>
<name>A0A110B1M0_9SPHI</name>
<reference evidence="1 2" key="1">
    <citation type="submission" date="2015-12" db="EMBL/GenBank/DDBJ databases">
        <title>Genome sequence of Mucilaginibacter gotjawali.</title>
        <authorList>
            <person name="Lee J.S."/>
            <person name="Lee K.C."/>
            <person name="Kim K.K."/>
            <person name="Lee B.W."/>
        </authorList>
    </citation>
    <scope>NUCLEOTIDE SEQUENCE [LARGE SCALE GENOMIC DNA]</scope>
    <source>
        <strain evidence="1 2">SA3-7</strain>
    </source>
</reference>
<dbReference type="GO" id="GO:0003723">
    <property type="term" value="F:RNA binding"/>
    <property type="evidence" value="ECO:0007669"/>
    <property type="project" value="InterPro"/>
</dbReference>
<accession>A0A110B1M0</accession>
<dbReference type="GO" id="GO:0004519">
    <property type="term" value="F:endonuclease activity"/>
    <property type="evidence" value="ECO:0007669"/>
    <property type="project" value="UniProtKB-KW"/>
</dbReference>
<dbReference type="EC" id="3.1.-.-" evidence="1"/>
<dbReference type="GO" id="GO:0016787">
    <property type="term" value="F:hydrolase activity"/>
    <property type="evidence" value="ECO:0007669"/>
    <property type="project" value="UniProtKB-KW"/>
</dbReference>
<keyword evidence="2" id="KW-1185">Reference proteome</keyword>
<evidence type="ECO:0000313" key="1">
    <source>
        <dbReference type="EMBL" id="BAU52767.1"/>
    </source>
</evidence>
<gene>
    <name evidence="1" type="primary">higB</name>
    <name evidence="1" type="ORF">MgSA37_00930</name>
</gene>
<dbReference type="GO" id="GO:0110001">
    <property type="term" value="C:toxin-antitoxin complex"/>
    <property type="evidence" value="ECO:0007669"/>
    <property type="project" value="InterPro"/>
</dbReference>
<dbReference type="InterPro" id="IPR018669">
    <property type="entry name" value="Toxin_HigB"/>
</dbReference>
<dbReference type="EMBL" id="AP017313">
    <property type="protein sequence ID" value="BAU52767.1"/>
    <property type="molecule type" value="Genomic_DNA"/>
</dbReference>
<dbReference type="Pfam" id="PF09907">
    <property type="entry name" value="HigB_toxin"/>
    <property type="match status" value="1"/>
</dbReference>
<dbReference type="KEGG" id="mgot:MgSA37_00930"/>
<organism evidence="1 2">
    <name type="scientific">Mucilaginibacter gotjawali</name>
    <dbReference type="NCBI Taxonomy" id="1550579"/>
    <lineage>
        <taxon>Bacteria</taxon>
        <taxon>Pseudomonadati</taxon>
        <taxon>Bacteroidota</taxon>
        <taxon>Sphingobacteriia</taxon>
        <taxon>Sphingobacteriales</taxon>
        <taxon>Sphingobacteriaceae</taxon>
        <taxon>Mucilaginibacter</taxon>
    </lineage>
</organism>